<sequence length="372" mass="37717">MSRPQIIVNVKAALQRRGVTTDTGRAFLVYAGATGPAAPARCLSAADALAASVPAAQAAYVGDALTQGAPEVWVLRATAVDAGAVTESEWDAALAKLTADYGPGQVLIPGVSTSAAYEALLTHANASGRCVLLDGASNAAASALTTAAAGLAAAAGAQRAGMIAGWVTVPATGGGTRNVPGSVIAAGLAARGDGRVGHTNHAPAFDQGLGAGVAIGGTAVTVAYTDAELDSLSDAGVSVIRDVRGVPTLYDWKSVSDDPNFRQLNWGRMHMELSFGISSLVEKFLGRQIDGRGALFAELEGVLRGYFLPLWQANALYGAEPGDAFDVDTFSPNTPTTIKAGELHALAEVSLSPYTEKVVIDVTTSVAEGVAA</sequence>
<gene>
    <name evidence="1" type="ORF">FHU40_000823</name>
</gene>
<name>A0A7W4VTC1_9ACTN</name>
<dbReference type="RefSeq" id="WP_183590977.1">
    <property type="nucleotide sequence ID" value="NZ_JACHWR010000001.1"/>
</dbReference>
<proteinExistence type="predicted"/>
<keyword evidence="2" id="KW-1185">Reference proteome</keyword>
<accession>A0A7W4VTC1</accession>
<organism evidence="1 2">
    <name type="scientific">Nocardioides soli</name>
    <dbReference type="NCBI Taxonomy" id="1036020"/>
    <lineage>
        <taxon>Bacteria</taxon>
        <taxon>Bacillati</taxon>
        <taxon>Actinomycetota</taxon>
        <taxon>Actinomycetes</taxon>
        <taxon>Propionibacteriales</taxon>
        <taxon>Nocardioidaceae</taxon>
        <taxon>Nocardioides</taxon>
    </lineage>
</organism>
<comment type="caution">
    <text evidence="1">The sequence shown here is derived from an EMBL/GenBank/DDBJ whole genome shotgun (WGS) entry which is preliminary data.</text>
</comment>
<dbReference type="Proteomes" id="UP000589626">
    <property type="component" value="Unassembled WGS sequence"/>
</dbReference>
<evidence type="ECO:0000313" key="1">
    <source>
        <dbReference type="EMBL" id="MBB3041022.1"/>
    </source>
</evidence>
<evidence type="ECO:0008006" key="3">
    <source>
        <dbReference type="Google" id="ProtNLM"/>
    </source>
</evidence>
<evidence type="ECO:0000313" key="2">
    <source>
        <dbReference type="Proteomes" id="UP000589626"/>
    </source>
</evidence>
<dbReference type="EMBL" id="JACHWR010000001">
    <property type="protein sequence ID" value="MBB3041022.1"/>
    <property type="molecule type" value="Genomic_DNA"/>
</dbReference>
<dbReference type="AlphaFoldDB" id="A0A7W4VTC1"/>
<protein>
    <recommendedName>
        <fullName evidence="3">Phage tail protein</fullName>
    </recommendedName>
</protein>
<reference evidence="1 2" key="1">
    <citation type="submission" date="2020-08" db="EMBL/GenBank/DDBJ databases">
        <title>Sequencing the genomes of 1000 actinobacteria strains.</title>
        <authorList>
            <person name="Klenk H.-P."/>
        </authorList>
    </citation>
    <scope>NUCLEOTIDE SEQUENCE [LARGE SCALE GENOMIC DNA]</scope>
    <source>
        <strain evidence="1 2">DSM 105498</strain>
    </source>
</reference>